<evidence type="ECO:0000256" key="3">
    <source>
        <dbReference type="ARBA" id="ARBA00012982"/>
    </source>
</evidence>
<dbReference type="Proteomes" id="UP000198660">
    <property type="component" value="Unassembled WGS sequence"/>
</dbReference>
<evidence type="ECO:0000313" key="8">
    <source>
        <dbReference type="Proteomes" id="UP000198660"/>
    </source>
</evidence>
<reference evidence="8" key="1">
    <citation type="submission" date="2016-10" db="EMBL/GenBank/DDBJ databases">
        <authorList>
            <person name="Varghese N."/>
            <person name="Submissions S."/>
        </authorList>
    </citation>
    <scope>NUCLEOTIDE SEQUENCE [LARGE SCALE GENOMIC DNA]</scope>
    <source>
        <strain evidence="8">DSM 45789</strain>
    </source>
</reference>
<keyword evidence="8" id="KW-1185">Reference proteome</keyword>
<dbReference type="Gene3D" id="3.30.479.10">
    <property type="entry name" value="6-pyruvoyl tetrahydropterin synthase/QueD"/>
    <property type="match status" value="1"/>
</dbReference>
<comment type="pathway">
    <text evidence="1">Purine metabolism; 7-cyano-7-deazaguanine biosynthesis.</text>
</comment>
<evidence type="ECO:0000256" key="4">
    <source>
        <dbReference type="ARBA" id="ARBA00018141"/>
    </source>
</evidence>
<dbReference type="InterPro" id="IPR038418">
    <property type="entry name" value="6-PTP_synth/QueD_sf"/>
</dbReference>
<dbReference type="GO" id="GO:0070497">
    <property type="term" value="F:6-carboxytetrahydropterin synthase activity"/>
    <property type="evidence" value="ECO:0007669"/>
    <property type="project" value="UniProtKB-EC"/>
</dbReference>
<comment type="similarity">
    <text evidence="2">Belongs to the PTPS family. QueD subfamily.</text>
</comment>
<accession>A0A1I6R7M6</accession>
<dbReference type="UniPathway" id="UPA00391"/>
<sequence length="161" mass="18097">MSNKRLKRNALQGRVIQKKETTFSELLVPFPMYSERVMPGSDQVIAYPLLEVNVALSKKNLSGIFVVDILLVTSLFNRSVGNQLNNKTIVKRGIDVPPTASKPILRVDFAPTIENLARYVYTKVRPAFARTLERRNIQLDYVTATTTIGKASFGRRRPSSS</sequence>
<evidence type="ECO:0000256" key="1">
    <source>
        <dbReference type="ARBA" id="ARBA00005061"/>
    </source>
</evidence>
<dbReference type="EMBL" id="FPAA01000004">
    <property type="protein sequence ID" value="SFS60727.1"/>
    <property type="molecule type" value="Genomic_DNA"/>
</dbReference>
<evidence type="ECO:0000256" key="5">
    <source>
        <dbReference type="ARBA" id="ARBA00031449"/>
    </source>
</evidence>
<comment type="catalytic activity">
    <reaction evidence="6">
        <text>7,8-dihydroneopterin 3'-triphosphate + H2O = 6-carboxy-5,6,7,8-tetrahydropterin + triphosphate + acetaldehyde + 2 H(+)</text>
        <dbReference type="Rhea" id="RHEA:27966"/>
        <dbReference type="ChEBI" id="CHEBI:15343"/>
        <dbReference type="ChEBI" id="CHEBI:15377"/>
        <dbReference type="ChEBI" id="CHEBI:15378"/>
        <dbReference type="ChEBI" id="CHEBI:18036"/>
        <dbReference type="ChEBI" id="CHEBI:58462"/>
        <dbReference type="ChEBI" id="CHEBI:61032"/>
        <dbReference type="EC" id="4.1.2.50"/>
    </reaction>
</comment>
<proteinExistence type="inferred from homology"/>
<protein>
    <recommendedName>
        <fullName evidence="4">6-carboxy-5,6,7,8-tetrahydropterin synthase</fullName>
        <ecNumber evidence="3">4.1.2.50</ecNumber>
    </recommendedName>
    <alternativeName>
        <fullName evidence="5">Queuosine biosynthesis protein QueD</fullName>
    </alternativeName>
</protein>
<dbReference type="EC" id="4.1.2.50" evidence="3"/>
<dbReference type="RefSeq" id="WP_091835991.1">
    <property type="nucleotide sequence ID" value="NZ_FPAA01000004.1"/>
</dbReference>
<organism evidence="7 8">
    <name type="scientific">Marininema halotolerans</name>
    <dbReference type="NCBI Taxonomy" id="1155944"/>
    <lineage>
        <taxon>Bacteria</taxon>
        <taxon>Bacillati</taxon>
        <taxon>Bacillota</taxon>
        <taxon>Bacilli</taxon>
        <taxon>Bacillales</taxon>
        <taxon>Thermoactinomycetaceae</taxon>
        <taxon>Marininema</taxon>
    </lineage>
</organism>
<dbReference type="Pfam" id="PF01242">
    <property type="entry name" value="PTPS"/>
    <property type="match status" value="1"/>
</dbReference>
<gene>
    <name evidence="7" type="ORF">SAMN05444972_104228</name>
</gene>
<dbReference type="AlphaFoldDB" id="A0A1I6R7M6"/>
<evidence type="ECO:0000256" key="6">
    <source>
        <dbReference type="ARBA" id="ARBA00048807"/>
    </source>
</evidence>
<evidence type="ECO:0000256" key="2">
    <source>
        <dbReference type="ARBA" id="ARBA00008900"/>
    </source>
</evidence>
<evidence type="ECO:0000313" key="7">
    <source>
        <dbReference type="EMBL" id="SFS60727.1"/>
    </source>
</evidence>
<name>A0A1I6R7M6_9BACL</name>
<dbReference type="InterPro" id="IPR007115">
    <property type="entry name" value="6-PTP_synth/QueD"/>
</dbReference>